<dbReference type="Proteomes" id="UP000531659">
    <property type="component" value="Unassembled WGS sequence"/>
</dbReference>
<evidence type="ECO:0000313" key="2">
    <source>
        <dbReference type="Proteomes" id="UP000531659"/>
    </source>
</evidence>
<organism evidence="1 2">
    <name type="scientific">Clostridium estertheticum</name>
    <dbReference type="NCBI Taxonomy" id="238834"/>
    <lineage>
        <taxon>Bacteria</taxon>
        <taxon>Bacillati</taxon>
        <taxon>Bacillota</taxon>
        <taxon>Clostridia</taxon>
        <taxon>Eubacteriales</taxon>
        <taxon>Clostridiaceae</taxon>
        <taxon>Clostridium</taxon>
    </lineage>
</organism>
<dbReference type="GeneID" id="83594631"/>
<comment type="caution">
    <text evidence="1">The sequence shown here is derived from an EMBL/GenBank/DDBJ whole genome shotgun (WGS) entry which is preliminary data.</text>
</comment>
<proteinExistence type="predicted"/>
<dbReference type="RefSeq" id="WP_171298674.1">
    <property type="nucleotide sequence ID" value="NZ_CP077616.1"/>
</dbReference>
<accession>A0A7Y3WUK0</accession>
<name>A0A7Y3WUK0_9CLOT</name>
<protein>
    <submittedName>
        <fullName evidence="1">Uncharacterized protein</fullName>
    </submittedName>
</protein>
<evidence type="ECO:0000313" key="1">
    <source>
        <dbReference type="EMBL" id="NNU78090.1"/>
    </source>
</evidence>
<dbReference type="EMBL" id="JABEYB010000018">
    <property type="protein sequence ID" value="NNU78090.1"/>
    <property type="molecule type" value="Genomic_DNA"/>
</dbReference>
<dbReference type="AlphaFoldDB" id="A0A7Y3WUK0"/>
<reference evidence="1 2" key="1">
    <citation type="submission" date="2020-05" db="EMBL/GenBank/DDBJ databases">
        <title>Complete genome of Clostridium estertheticum subspecies estertheticum, isolated from Vacuum packed lamb meat from New Zealand imported to Switzerland.</title>
        <authorList>
            <person name="Wambui J."/>
            <person name="Stevens M.J.A."/>
            <person name="Stephan R."/>
        </authorList>
    </citation>
    <scope>NUCLEOTIDE SEQUENCE [LARGE SCALE GENOMIC DNA]</scope>
    <source>
        <strain evidence="1 2">CEST001</strain>
    </source>
</reference>
<sequence length="57" mass="6700">MNDSINKTKMEFNKVAEEYDFMESLFDNSKFFILEMSDSKYSSPICQDVVLTEMVTK</sequence>
<gene>
    <name evidence="1" type="ORF">HLQ16_19445</name>
</gene>